<name>I0WZC4_RHOOP</name>
<gene>
    <name evidence="1" type="ORF">W59_01179</name>
</gene>
<protein>
    <submittedName>
        <fullName evidence="1">Uncharacterized protein</fullName>
    </submittedName>
</protein>
<evidence type="ECO:0000313" key="1">
    <source>
        <dbReference type="EMBL" id="EID81740.1"/>
    </source>
</evidence>
<sequence>MLLDLCRKIPGLKITKFTHKREAANGADWEWWIPTATGRWFAFRIQAKKLLNSSTGRGKYDFSYKVDSTSKSQLQTLIDTARIDGIPAVYALYNQAGSSRYSAHRHIHGCVTPTAGQGVTVIAAKAVEQAFGSNPAAVEDVQWLSLPWSCLAHCPGRRAVLYDSMLSDMVGSSGLRGGDSADEGLGVSIARHVWRLMLLRSETPADAPLDWAYEYLGETGVFREPPDYVPVDDANVELDSGRHPLAELGMAPRYVAAFAPE</sequence>
<organism evidence="1 2">
    <name type="scientific">Rhodococcus opacus RKJ300 = JCM 13270</name>
    <dbReference type="NCBI Taxonomy" id="1165867"/>
    <lineage>
        <taxon>Bacteria</taxon>
        <taxon>Bacillati</taxon>
        <taxon>Actinomycetota</taxon>
        <taxon>Actinomycetes</taxon>
        <taxon>Mycobacteriales</taxon>
        <taxon>Nocardiaceae</taxon>
        <taxon>Rhodococcus</taxon>
    </lineage>
</organism>
<dbReference type="EMBL" id="AJJH01000010">
    <property type="protein sequence ID" value="EID81740.1"/>
    <property type="molecule type" value="Genomic_DNA"/>
</dbReference>
<dbReference type="InterPro" id="IPR046723">
    <property type="entry name" value="DUF6615"/>
</dbReference>
<reference evidence="1 2" key="1">
    <citation type="journal article" date="2012" name="J. Bacteriol.">
        <title>Draft genome sequence of the nitrophenol-degrading actinomycete Rhodococcus imtechensis RKJ300.</title>
        <authorList>
            <person name="Vikram S."/>
            <person name="Kumar S."/>
            <person name="Subramanian S."/>
            <person name="Raghava G.P."/>
        </authorList>
    </citation>
    <scope>NUCLEOTIDE SEQUENCE [LARGE SCALE GENOMIC DNA]</scope>
    <source>
        <strain evidence="1 2">RKJ300</strain>
    </source>
</reference>
<comment type="caution">
    <text evidence="1">The sequence shown here is derived from an EMBL/GenBank/DDBJ whole genome shotgun (WGS) entry which is preliminary data.</text>
</comment>
<evidence type="ECO:0000313" key="2">
    <source>
        <dbReference type="Proteomes" id="UP000006447"/>
    </source>
</evidence>
<dbReference type="Pfam" id="PF20320">
    <property type="entry name" value="DUF6615"/>
    <property type="match status" value="1"/>
</dbReference>
<dbReference type="Proteomes" id="UP000006447">
    <property type="component" value="Unassembled WGS sequence"/>
</dbReference>
<dbReference type="AlphaFoldDB" id="I0WZC4"/>
<proteinExistence type="predicted"/>
<accession>I0WZC4</accession>